<evidence type="ECO:0000259" key="14">
    <source>
        <dbReference type="PROSITE" id="PS50968"/>
    </source>
</evidence>
<organism evidence="17 18">
    <name type="scientific">Amycolatopsis arida</name>
    <dbReference type="NCBI Taxonomy" id="587909"/>
    <lineage>
        <taxon>Bacteria</taxon>
        <taxon>Bacillati</taxon>
        <taxon>Actinomycetota</taxon>
        <taxon>Actinomycetes</taxon>
        <taxon>Pseudonocardiales</taxon>
        <taxon>Pseudonocardiaceae</taxon>
        <taxon>Amycolatopsis</taxon>
    </lineage>
</organism>
<dbReference type="STRING" id="587909.SAMN05421810_102250"/>
<sequence>MFDTVLVANRGEIAVRVIRTLRRLGVRSVAVYSDADADARHVREADVAVRIGPAEAARSYLDIAAVVRAAVDTGAQAVHPGYGFLAENAAFARACAEAGLAFVGPPDAAIEAMGDKIRAKATVSAAGVPVVPGRSDVDADDPGALAAAAAEVGYPVLLKPSAGGGGKGMRLVERPEELAGAVESARREARAAFGDDRLLLERFVTAPRHIEIQVLADTHGTVLHLGERECSLQRRHQKIIEEAPSVLLDDAARARMGAAAADAARSVGYVGAGTVEFIVSAHDPDEFFFMEMNTRLQVEHPVTELVTGMDLVEWQLRVAAGEPLALRQEDVRLTGHAVEARVYAEDPARGFVPTGGTVLAVGEPVAEHVRVDSGLRAGTAVGSHYDPMLAKVIAWGPDRDAALHRLDHALGETAVLGVPTNVPFLRALLADDEVRAGRLDTGLVERRLDQLVRVEVPAEFFVAAALDRLLSLSPTGPVVDPWDVPSGWRLGGPGGVTFRLRSGDTEAMVRVEGLPGDATVTVDDAEPVPVAARWTDSRAGLELRYAGELRRFRRTSAPDGTLWLARNGFCLPVGERPNLLATSGESAAAGPVTSPMPGTVLVVKVAEGDVVRAGAPLLVVEAMKMEHTITAPVDGVVAELHVRAGQQVALDEPLALVTPEETP</sequence>
<evidence type="ECO:0000313" key="17">
    <source>
        <dbReference type="EMBL" id="SFP32058.1"/>
    </source>
</evidence>
<dbReference type="InterPro" id="IPR016185">
    <property type="entry name" value="PreATP-grasp_dom_sf"/>
</dbReference>
<accession>A0A1I5PD76</accession>
<keyword evidence="5 13" id="KW-0067">ATP-binding</keyword>
<protein>
    <recommendedName>
        <fullName evidence="12">Biotin-dependent 3-methylcrotonyl-coenzyme A carboxylase alpha1 subunit</fullName>
        <ecNumber evidence="2">6.3.4.14</ecNumber>
    </recommendedName>
</protein>
<dbReference type="EC" id="6.3.4.14" evidence="2"/>
<dbReference type="SUPFAM" id="SSF56059">
    <property type="entry name" value="Glutathione synthetase ATP-binding domain-like"/>
    <property type="match status" value="1"/>
</dbReference>
<dbReference type="Gene3D" id="2.40.50.100">
    <property type="match status" value="1"/>
</dbReference>
<comment type="cofactor">
    <cofactor evidence="1">
        <name>biotin</name>
        <dbReference type="ChEBI" id="CHEBI:57586"/>
    </cofactor>
</comment>
<dbReference type="PROSITE" id="PS00866">
    <property type="entry name" value="CPSASE_1"/>
    <property type="match status" value="1"/>
</dbReference>
<keyword evidence="4 13" id="KW-0547">Nucleotide-binding</keyword>
<evidence type="ECO:0000256" key="2">
    <source>
        <dbReference type="ARBA" id="ARBA00013263"/>
    </source>
</evidence>
<dbReference type="GO" id="GO:0004075">
    <property type="term" value="F:biotin carboxylase activity"/>
    <property type="evidence" value="ECO:0007669"/>
    <property type="project" value="UniProtKB-EC"/>
</dbReference>
<dbReference type="FunFam" id="3.30.1490.20:FF:000003">
    <property type="entry name" value="acetyl-CoA carboxylase isoform X1"/>
    <property type="match status" value="1"/>
</dbReference>
<evidence type="ECO:0000256" key="8">
    <source>
        <dbReference type="ARBA" id="ARBA00046317"/>
    </source>
</evidence>
<evidence type="ECO:0000256" key="1">
    <source>
        <dbReference type="ARBA" id="ARBA00001953"/>
    </source>
</evidence>
<dbReference type="InterPro" id="IPR011053">
    <property type="entry name" value="Single_hybrid_motif"/>
</dbReference>
<dbReference type="FunFam" id="3.30.470.20:FF:000028">
    <property type="entry name" value="Methylcrotonoyl-CoA carboxylase subunit alpha, mitochondrial"/>
    <property type="match status" value="1"/>
</dbReference>
<dbReference type="Pfam" id="PF00289">
    <property type="entry name" value="Biotin_carb_N"/>
    <property type="match status" value="1"/>
</dbReference>
<evidence type="ECO:0000259" key="15">
    <source>
        <dbReference type="PROSITE" id="PS50975"/>
    </source>
</evidence>
<keyword evidence="3" id="KW-0436">Ligase</keyword>
<dbReference type="GO" id="GO:0046872">
    <property type="term" value="F:metal ion binding"/>
    <property type="evidence" value="ECO:0007669"/>
    <property type="project" value="InterPro"/>
</dbReference>
<dbReference type="InterPro" id="IPR011761">
    <property type="entry name" value="ATP-grasp"/>
</dbReference>
<dbReference type="InterPro" id="IPR011764">
    <property type="entry name" value="Biotin_carboxylation_dom"/>
</dbReference>
<evidence type="ECO:0000256" key="9">
    <source>
        <dbReference type="ARBA" id="ARBA00048501"/>
    </source>
</evidence>
<evidence type="ECO:0000256" key="3">
    <source>
        <dbReference type="ARBA" id="ARBA00022598"/>
    </source>
</evidence>
<dbReference type="InterPro" id="IPR005481">
    <property type="entry name" value="BC-like_N"/>
</dbReference>
<dbReference type="InterPro" id="IPR050856">
    <property type="entry name" value="Biotin_carboxylase_complex"/>
</dbReference>
<proteinExistence type="predicted"/>
<dbReference type="Pfam" id="PF00364">
    <property type="entry name" value="Biotin_lipoyl"/>
    <property type="match status" value="1"/>
</dbReference>
<evidence type="ECO:0000256" key="11">
    <source>
        <dbReference type="ARBA" id="ARBA00065901"/>
    </source>
</evidence>
<dbReference type="SUPFAM" id="SSF51230">
    <property type="entry name" value="Single hybrid motif"/>
    <property type="match status" value="1"/>
</dbReference>
<reference evidence="18" key="1">
    <citation type="submission" date="2016-10" db="EMBL/GenBank/DDBJ databases">
        <authorList>
            <person name="Varghese N."/>
            <person name="Submissions S."/>
        </authorList>
    </citation>
    <scope>NUCLEOTIDE SEQUENCE [LARGE SCALE GENOMIC DNA]</scope>
    <source>
        <strain evidence="18">CGMCC 4.5579</strain>
    </source>
</reference>
<dbReference type="InterPro" id="IPR011054">
    <property type="entry name" value="Rudment_hybrid_motif"/>
</dbReference>
<keyword evidence="7" id="KW-0092">Biotin</keyword>
<dbReference type="Gene3D" id="3.40.50.20">
    <property type="match status" value="1"/>
</dbReference>
<evidence type="ECO:0000256" key="10">
    <source>
        <dbReference type="ARBA" id="ARBA00053351"/>
    </source>
</evidence>
<dbReference type="InterPro" id="IPR005479">
    <property type="entry name" value="CPAse_ATP-bd"/>
</dbReference>
<dbReference type="EMBL" id="FOWW01000002">
    <property type="protein sequence ID" value="SFP32058.1"/>
    <property type="molecule type" value="Genomic_DNA"/>
</dbReference>
<dbReference type="PANTHER" id="PTHR18866:SF33">
    <property type="entry name" value="METHYLCROTONOYL-COA CARBOXYLASE SUBUNIT ALPHA, MITOCHONDRIAL-RELATED"/>
    <property type="match status" value="1"/>
</dbReference>
<dbReference type="SUPFAM" id="SSF52440">
    <property type="entry name" value="PreATP-grasp domain"/>
    <property type="match status" value="1"/>
</dbReference>
<comment type="catalytic activity">
    <reaction evidence="9">
        <text>N(6)-biotinyl-L-lysyl-[protein] + hydrogencarbonate + ATP = N(6)-carboxybiotinyl-L-lysyl-[protein] + ADP + phosphate + H(+)</text>
        <dbReference type="Rhea" id="RHEA:13501"/>
        <dbReference type="Rhea" id="RHEA-COMP:10505"/>
        <dbReference type="Rhea" id="RHEA-COMP:10506"/>
        <dbReference type="ChEBI" id="CHEBI:15378"/>
        <dbReference type="ChEBI" id="CHEBI:17544"/>
        <dbReference type="ChEBI" id="CHEBI:30616"/>
        <dbReference type="ChEBI" id="CHEBI:43474"/>
        <dbReference type="ChEBI" id="CHEBI:83144"/>
        <dbReference type="ChEBI" id="CHEBI:83145"/>
        <dbReference type="ChEBI" id="CHEBI:456216"/>
        <dbReference type="EC" id="6.3.4.14"/>
    </reaction>
    <physiologicalReaction direction="left-to-right" evidence="9">
        <dbReference type="Rhea" id="RHEA:13502"/>
    </physiologicalReaction>
</comment>
<dbReference type="PROSITE" id="PS50968">
    <property type="entry name" value="BIOTINYL_LIPOYL"/>
    <property type="match status" value="1"/>
</dbReference>
<dbReference type="InterPro" id="IPR005482">
    <property type="entry name" value="Biotin_COase_C"/>
</dbReference>
<dbReference type="Gene3D" id="3.30.700.40">
    <property type="match status" value="1"/>
</dbReference>
<dbReference type="Pfam" id="PF02785">
    <property type="entry name" value="Biotin_carb_C"/>
    <property type="match status" value="1"/>
</dbReference>
<keyword evidence="6" id="KW-0809">Transit peptide</keyword>
<dbReference type="FunFam" id="2.40.50.100:FF:000003">
    <property type="entry name" value="Acetyl-CoA carboxylase biotin carboxyl carrier protein"/>
    <property type="match status" value="1"/>
</dbReference>
<evidence type="ECO:0000259" key="16">
    <source>
        <dbReference type="PROSITE" id="PS50979"/>
    </source>
</evidence>
<evidence type="ECO:0000313" key="18">
    <source>
        <dbReference type="Proteomes" id="UP000198727"/>
    </source>
</evidence>
<evidence type="ECO:0000256" key="7">
    <source>
        <dbReference type="ARBA" id="ARBA00023267"/>
    </source>
</evidence>
<dbReference type="SMART" id="SM00878">
    <property type="entry name" value="Biotin_carb_C"/>
    <property type="match status" value="1"/>
</dbReference>
<dbReference type="InterPro" id="IPR000089">
    <property type="entry name" value="Biotin_lipoyl"/>
</dbReference>
<dbReference type="PROSITE" id="PS50979">
    <property type="entry name" value="BC"/>
    <property type="match status" value="1"/>
</dbReference>
<dbReference type="RefSeq" id="WP_092528986.1">
    <property type="nucleotide sequence ID" value="NZ_FOWW01000002.1"/>
</dbReference>
<dbReference type="InterPro" id="IPR013815">
    <property type="entry name" value="ATP_grasp_subdomain_1"/>
</dbReference>
<dbReference type="GO" id="GO:0005524">
    <property type="term" value="F:ATP binding"/>
    <property type="evidence" value="ECO:0007669"/>
    <property type="project" value="UniProtKB-UniRule"/>
</dbReference>
<dbReference type="SUPFAM" id="SSF51246">
    <property type="entry name" value="Rudiment single hybrid motif"/>
    <property type="match status" value="1"/>
</dbReference>
<comment type="function">
    <text evidence="10">Component of a biotin-dependent acyl-CoA carboxylase complex. This subunit catalyzes the ATP-dependent carboxylation of the biotin carried by the biotin carboxyl carrier (BCC) domain, resulting in the formation of carboxyl biotin. When associated with the beta1 subunit AccD1, is involved in branched amino-acid catabolism with methylcrotonyl coenzyme A as the substrate.</text>
</comment>
<dbReference type="OrthoDB" id="4435847at2"/>
<keyword evidence="18" id="KW-1185">Reference proteome</keyword>
<feature type="domain" description="Biotin carboxylation" evidence="16">
    <location>
        <begin position="1"/>
        <end position="449"/>
    </location>
</feature>
<dbReference type="InterPro" id="IPR048429">
    <property type="entry name" value="MCC_alpha_BT"/>
</dbReference>
<dbReference type="Pfam" id="PF21139">
    <property type="entry name" value="BT_MCC_alpha"/>
    <property type="match status" value="1"/>
</dbReference>
<evidence type="ECO:0000256" key="13">
    <source>
        <dbReference type="PROSITE-ProRule" id="PRU00409"/>
    </source>
</evidence>
<dbReference type="CDD" id="cd06850">
    <property type="entry name" value="biotinyl_domain"/>
    <property type="match status" value="1"/>
</dbReference>
<feature type="domain" description="Lipoyl-binding" evidence="14">
    <location>
        <begin position="580"/>
        <end position="658"/>
    </location>
</feature>
<name>A0A1I5PD76_9PSEU</name>
<dbReference type="AlphaFoldDB" id="A0A1I5PD76"/>
<dbReference type="Gene3D" id="3.30.1490.20">
    <property type="entry name" value="ATP-grasp fold, A domain"/>
    <property type="match status" value="1"/>
</dbReference>
<dbReference type="Pfam" id="PF02786">
    <property type="entry name" value="CPSase_L_D2"/>
    <property type="match status" value="1"/>
</dbReference>
<evidence type="ECO:0000256" key="6">
    <source>
        <dbReference type="ARBA" id="ARBA00022946"/>
    </source>
</evidence>
<dbReference type="Proteomes" id="UP000198727">
    <property type="component" value="Unassembled WGS sequence"/>
</dbReference>
<evidence type="ECO:0000256" key="5">
    <source>
        <dbReference type="ARBA" id="ARBA00022840"/>
    </source>
</evidence>
<feature type="domain" description="ATP-grasp" evidence="15">
    <location>
        <begin position="120"/>
        <end position="320"/>
    </location>
</feature>
<comment type="subunit">
    <text evidence="11">The biotin-dependent acyl-CoA carboxylase complex is composed of AccA1, which contains the biotin carboxylase (BC) and biotin carboxyl carrier protein (BCCP) domains, and AccD1, which contains the carboxyl transferase (CT) domain. The AccA1/AccD1 complex forms a dodecamer.</text>
</comment>
<evidence type="ECO:0000256" key="4">
    <source>
        <dbReference type="ARBA" id="ARBA00022741"/>
    </source>
</evidence>
<dbReference type="PANTHER" id="PTHR18866">
    <property type="entry name" value="CARBOXYLASE:PYRUVATE/ACETYL-COA/PROPIONYL-COA CARBOXYLASE"/>
    <property type="match status" value="1"/>
</dbReference>
<dbReference type="Gene3D" id="3.30.470.20">
    <property type="entry name" value="ATP-grasp fold, B domain"/>
    <property type="match status" value="1"/>
</dbReference>
<dbReference type="FunFam" id="3.40.50.20:FF:000010">
    <property type="entry name" value="Propionyl-CoA carboxylase subunit alpha"/>
    <property type="match status" value="1"/>
</dbReference>
<gene>
    <name evidence="17" type="ORF">SAMN05421810_102250</name>
</gene>
<dbReference type="PROSITE" id="PS00867">
    <property type="entry name" value="CPSASE_2"/>
    <property type="match status" value="1"/>
</dbReference>
<evidence type="ECO:0000256" key="12">
    <source>
        <dbReference type="ARBA" id="ARBA00074050"/>
    </source>
</evidence>
<comment type="pathway">
    <text evidence="8">Amino-acid degradation; L-leucine degradation.</text>
</comment>
<dbReference type="PROSITE" id="PS50975">
    <property type="entry name" value="ATP_GRASP"/>
    <property type="match status" value="1"/>
</dbReference>